<keyword evidence="2" id="KW-0858">Xylan degradation</keyword>
<comment type="similarity">
    <text evidence="1 7">Belongs to the glycosyl hydrolase 43 family.</text>
</comment>
<evidence type="ECO:0000256" key="2">
    <source>
        <dbReference type="ARBA" id="ARBA00022651"/>
    </source>
</evidence>
<sequence length="469" mass="53475">MYMKKQIFNPYLPSYEYIPDGEPHIFGDRLYIFGSHDKFNGNDYCENDYVCWSAPIQDISDWKYEGVIYKKEQHPYKIGRNILFAPDVAKGFDGRYYLYYSVADSSIISVAVCDSPCGKYEYYGDIKDASGHIIGTDEEEYFQFDPGVLIDGDRIYLYSGYCPKKEQDQYGRLYVGAHVTELEKDMLTIKTKPKIVLSRDMVCPEGAKYFEAPSVRKIKDLYYFVYSARLTGLHYCTSKYPDRDFVYRGLIHSTSDVGINGHSADNPAYPIGNTHGGIECIQGKYYIFNHRFSNNTSYCRQAVAEPIEIDEHGNIMQVEATSCGLNGGPLIGKGVYPAYIACNLIDTNTYDSHEKRHEAAPFITQDGEDRECEPGQYLASMKDGCIAGYKYFQFDETHKIVVKVRGHASGELKVCLMEIGEPITVIKIEIAEDEWMDLSAPFDVKKGKQALFFEYEGEGKFDMLSFEIQ</sequence>
<reference evidence="8" key="2">
    <citation type="submission" date="2021-04" db="EMBL/GenBank/DDBJ databases">
        <authorList>
            <person name="Gilroy R."/>
        </authorList>
    </citation>
    <scope>NUCLEOTIDE SEQUENCE</scope>
    <source>
        <strain evidence="8">B5-657</strain>
    </source>
</reference>
<accession>A0A9E2NLR0</accession>
<dbReference type="InterPro" id="IPR023296">
    <property type="entry name" value="Glyco_hydro_beta-prop_sf"/>
</dbReference>
<dbReference type="PANTHER" id="PTHR43772">
    <property type="entry name" value="ENDO-1,4-BETA-XYLANASE"/>
    <property type="match status" value="1"/>
</dbReference>
<dbReference type="Gene3D" id="2.115.10.20">
    <property type="entry name" value="Glycosyl hydrolase domain, family 43"/>
    <property type="match status" value="1"/>
</dbReference>
<dbReference type="GO" id="GO:0045493">
    <property type="term" value="P:xylan catabolic process"/>
    <property type="evidence" value="ECO:0007669"/>
    <property type="project" value="UniProtKB-KW"/>
</dbReference>
<dbReference type="EMBL" id="JAHLFQ010000189">
    <property type="protein sequence ID" value="MBU3804707.1"/>
    <property type="molecule type" value="Genomic_DNA"/>
</dbReference>
<evidence type="ECO:0000256" key="1">
    <source>
        <dbReference type="ARBA" id="ARBA00009865"/>
    </source>
</evidence>
<protein>
    <submittedName>
        <fullName evidence="8">Family 43 glycosylhydrolase</fullName>
    </submittedName>
</protein>
<keyword evidence="4" id="KW-0119">Carbohydrate metabolism</keyword>
<dbReference type="GO" id="GO:0004553">
    <property type="term" value="F:hydrolase activity, hydrolyzing O-glycosyl compounds"/>
    <property type="evidence" value="ECO:0007669"/>
    <property type="project" value="InterPro"/>
</dbReference>
<evidence type="ECO:0000256" key="5">
    <source>
        <dbReference type="ARBA" id="ARBA00023295"/>
    </source>
</evidence>
<dbReference type="PANTHER" id="PTHR43772:SF2">
    <property type="entry name" value="PUTATIVE (AFU_ORTHOLOGUE AFUA_2G04480)-RELATED"/>
    <property type="match status" value="1"/>
</dbReference>
<dbReference type="Proteomes" id="UP000824229">
    <property type="component" value="Unassembled WGS sequence"/>
</dbReference>
<evidence type="ECO:0000256" key="7">
    <source>
        <dbReference type="RuleBase" id="RU361187"/>
    </source>
</evidence>
<evidence type="ECO:0000256" key="3">
    <source>
        <dbReference type="ARBA" id="ARBA00022801"/>
    </source>
</evidence>
<organism evidence="8 9">
    <name type="scientific">Candidatus Cellulosilyticum pullistercoris</name>
    <dbReference type="NCBI Taxonomy" id="2838521"/>
    <lineage>
        <taxon>Bacteria</taxon>
        <taxon>Bacillati</taxon>
        <taxon>Bacillota</taxon>
        <taxon>Clostridia</taxon>
        <taxon>Lachnospirales</taxon>
        <taxon>Cellulosilyticaceae</taxon>
        <taxon>Cellulosilyticum</taxon>
    </lineage>
</organism>
<evidence type="ECO:0000256" key="4">
    <source>
        <dbReference type="ARBA" id="ARBA00023277"/>
    </source>
</evidence>
<keyword evidence="3 7" id="KW-0378">Hydrolase</keyword>
<dbReference type="InterPro" id="IPR006710">
    <property type="entry name" value="Glyco_hydro_43"/>
</dbReference>
<dbReference type="CDD" id="cd18620">
    <property type="entry name" value="GH43_XylA-like"/>
    <property type="match status" value="1"/>
</dbReference>
<keyword evidence="5 7" id="KW-0326">Glycosidase</keyword>
<dbReference type="AlphaFoldDB" id="A0A9E2NLR0"/>
<dbReference type="Pfam" id="PF04616">
    <property type="entry name" value="Glyco_hydro_43"/>
    <property type="match status" value="1"/>
</dbReference>
<proteinExistence type="inferred from homology"/>
<feature type="site" description="Important for catalytic activity, responsible for pKa modulation of the active site Glu and correct orientation of both the proton donor and substrate" evidence="6">
    <location>
        <position position="145"/>
    </location>
</feature>
<dbReference type="Gene3D" id="2.60.120.260">
    <property type="entry name" value="Galactose-binding domain-like"/>
    <property type="match status" value="1"/>
</dbReference>
<dbReference type="InterPro" id="IPR052176">
    <property type="entry name" value="Glycosyl_Hydrlase_43_Enz"/>
</dbReference>
<dbReference type="SUPFAM" id="SSF75005">
    <property type="entry name" value="Arabinanase/levansucrase/invertase"/>
    <property type="match status" value="1"/>
</dbReference>
<reference evidence="8" key="1">
    <citation type="journal article" date="2021" name="PeerJ">
        <title>Extensive microbial diversity within the chicken gut microbiome revealed by metagenomics and culture.</title>
        <authorList>
            <person name="Gilroy R."/>
            <person name="Ravi A."/>
            <person name="Getino M."/>
            <person name="Pursley I."/>
            <person name="Horton D.L."/>
            <person name="Alikhan N.F."/>
            <person name="Baker D."/>
            <person name="Gharbi K."/>
            <person name="Hall N."/>
            <person name="Watson M."/>
            <person name="Adriaenssens E.M."/>
            <person name="Foster-Nyarko E."/>
            <person name="Jarju S."/>
            <person name="Secka A."/>
            <person name="Antonio M."/>
            <person name="Oren A."/>
            <person name="Chaudhuri R.R."/>
            <person name="La Ragione R."/>
            <person name="Hildebrand F."/>
            <person name="Pallen M.J."/>
        </authorList>
    </citation>
    <scope>NUCLEOTIDE SEQUENCE</scope>
    <source>
        <strain evidence="8">B5-657</strain>
    </source>
</reference>
<evidence type="ECO:0000313" key="8">
    <source>
        <dbReference type="EMBL" id="MBU3804707.1"/>
    </source>
</evidence>
<keyword evidence="2" id="KW-0624">Polysaccharide degradation</keyword>
<comment type="caution">
    <text evidence="8">The sequence shown here is derived from an EMBL/GenBank/DDBJ whole genome shotgun (WGS) entry which is preliminary data.</text>
</comment>
<evidence type="ECO:0000256" key="6">
    <source>
        <dbReference type="PIRSR" id="PIRSR606710-2"/>
    </source>
</evidence>
<evidence type="ECO:0000313" key="9">
    <source>
        <dbReference type="Proteomes" id="UP000824229"/>
    </source>
</evidence>
<gene>
    <name evidence="8" type="ORF">H9872_08115</name>
</gene>
<name>A0A9E2NLR0_9FIRM</name>